<dbReference type="EMBL" id="CP031124">
    <property type="protein sequence ID" value="AXF86190.1"/>
    <property type="molecule type" value="Genomic_DNA"/>
</dbReference>
<dbReference type="Proteomes" id="UP000252182">
    <property type="component" value="Chromosome"/>
</dbReference>
<gene>
    <name evidence="8" type="ORF">DTO96_101936</name>
</gene>
<evidence type="ECO:0000256" key="1">
    <source>
        <dbReference type="ARBA" id="ARBA00022676"/>
    </source>
</evidence>
<keyword evidence="9" id="KW-1185">Reference proteome</keyword>
<dbReference type="GO" id="GO:0106361">
    <property type="term" value="F:protein-arginine rhamnosyltransferase activity"/>
    <property type="evidence" value="ECO:0007669"/>
    <property type="project" value="InterPro"/>
</dbReference>
<reference evidence="9" key="1">
    <citation type="submission" date="2018-07" db="EMBL/GenBank/DDBJ databases">
        <authorList>
            <person name="Kim H."/>
        </authorList>
    </citation>
    <scope>NUCLEOTIDE SEQUENCE [LARGE SCALE GENOMIC DNA]</scope>
    <source>
        <strain evidence="9">F02</strain>
    </source>
</reference>
<comment type="similarity">
    <text evidence="4">Belongs to the glycosyltransferase 104 family.</text>
</comment>
<dbReference type="NCBIfam" id="TIGR03837">
    <property type="entry name" value="efp_Arg_rhamno"/>
    <property type="match status" value="1"/>
</dbReference>
<evidence type="ECO:0000313" key="9">
    <source>
        <dbReference type="Proteomes" id="UP000252182"/>
    </source>
</evidence>
<comment type="catalytic activity">
    <reaction evidence="7">
        <text>dTDP-beta-L-rhamnose + L-arginyl-[protein] = N(omega)-(alpha-L-rhamnosyl)-L-arginyl-[protein] + dTDP + H(+)</text>
        <dbReference type="Rhea" id="RHEA:66692"/>
        <dbReference type="Rhea" id="RHEA-COMP:10532"/>
        <dbReference type="Rhea" id="RHEA-COMP:17096"/>
        <dbReference type="ChEBI" id="CHEBI:15378"/>
        <dbReference type="ChEBI" id="CHEBI:29965"/>
        <dbReference type="ChEBI" id="CHEBI:57510"/>
        <dbReference type="ChEBI" id="CHEBI:58369"/>
        <dbReference type="ChEBI" id="CHEBI:167445"/>
    </reaction>
    <physiologicalReaction direction="left-to-right" evidence="7">
        <dbReference type="Rhea" id="RHEA:66693"/>
    </physiologicalReaction>
</comment>
<dbReference type="AlphaFoldDB" id="A0A345DCV2"/>
<evidence type="ECO:0000256" key="3">
    <source>
        <dbReference type="ARBA" id="ARBA00024303"/>
    </source>
</evidence>
<keyword evidence="1" id="KW-0328">Glycosyltransferase</keyword>
<evidence type="ECO:0000256" key="7">
    <source>
        <dbReference type="ARBA" id="ARBA00048472"/>
    </source>
</evidence>
<dbReference type="RefSeq" id="WP_114563292.1">
    <property type="nucleotide sequence ID" value="NZ_CP031124.1"/>
</dbReference>
<dbReference type="OrthoDB" id="209085at2"/>
<evidence type="ECO:0000256" key="5">
    <source>
        <dbReference type="ARBA" id="ARBA00024416"/>
    </source>
</evidence>
<evidence type="ECO:0000313" key="8">
    <source>
        <dbReference type="EMBL" id="AXF86190.1"/>
    </source>
</evidence>
<organism evidence="8 9">
    <name type="scientific">Ephemeroptericola cinctiostellae</name>
    <dbReference type="NCBI Taxonomy" id="2268024"/>
    <lineage>
        <taxon>Bacteria</taxon>
        <taxon>Pseudomonadati</taxon>
        <taxon>Pseudomonadota</taxon>
        <taxon>Betaproteobacteria</taxon>
        <taxon>Burkholderiales</taxon>
        <taxon>Burkholderiaceae</taxon>
        <taxon>Ephemeroptericola</taxon>
    </lineage>
</organism>
<keyword evidence="2" id="KW-0808">Transferase</keyword>
<name>A0A345DCV2_9BURK</name>
<protein>
    <recommendedName>
        <fullName evidence="5">Protein-arginine rhamnosyltransferase</fullName>
    </recommendedName>
    <alternativeName>
        <fullName evidence="6">EF-P arginine rhamnosyltransferase</fullName>
    </alternativeName>
</protein>
<dbReference type="InterPro" id="IPR016633">
    <property type="entry name" value="EarP"/>
</dbReference>
<comment type="function">
    <text evidence="3">Protein-arginine rhamnosyltransferase that catalyzes the transfer of a single rhamnose to elongation factor P (EF-P) on 'Lys-32', a modification required for EF-P-dependent rescue of polyproline stalled ribosomes.</text>
</comment>
<proteinExistence type="inferred from homology"/>
<evidence type="ECO:0000256" key="6">
    <source>
        <dbReference type="ARBA" id="ARBA00030025"/>
    </source>
</evidence>
<dbReference type="PIRSF" id="PIRSF015557">
    <property type="entry name" value="UCP015557"/>
    <property type="match status" value="1"/>
</dbReference>
<evidence type="ECO:0000256" key="4">
    <source>
        <dbReference type="ARBA" id="ARBA00024346"/>
    </source>
</evidence>
<dbReference type="KEGG" id="hyf:DTO96_101936"/>
<dbReference type="Pfam" id="PF10093">
    <property type="entry name" value="EarP"/>
    <property type="match status" value="1"/>
</dbReference>
<sequence>MKQTWDVFCKVVDNFGDVGVCWRLARQLAKEHGVAVRLWLDDLEALAAIWAGVDAGKYTQSIEGVTLAAWSDGTQWSDVQAADVVVEAFACTIPEGYVDQMLVKKQSGVAPRWINLEYLSAEAWVDGCHGMRSPQNNGLMKTFFFPGFTATSGGLLRENNAFTKHHAQTQLTTWMRLTGFTVQNEALKVVLFGYDHMPLLGWLPLLIESDAPVQLAVTHGKATTAVRAFINEHAPFLHQKLSIEYLPMLKQDDFDLLLWAADLNFIRGEDSLVRALWAKKPFIWHIYPQHDGVHLDKLEAFVERYCQDSESPEALQAWADLQWAWNLKPSAMLNGEAWLGFVESLDAVQRHAEAYCEQLCQTDDLAQQLMQHAAAPLA</sequence>
<accession>A0A345DCV2</accession>
<evidence type="ECO:0000256" key="2">
    <source>
        <dbReference type="ARBA" id="ARBA00022679"/>
    </source>
</evidence>